<accession>A0A0F4ZJF2</accession>
<dbReference type="InterPro" id="IPR011011">
    <property type="entry name" value="Znf_FYVE_PHD"/>
</dbReference>
<protein>
    <recommendedName>
        <fullName evidence="11">PHD-type domain-containing protein</fullName>
    </recommendedName>
</protein>
<evidence type="ECO:0000256" key="1">
    <source>
        <dbReference type="ARBA" id="ARBA00004123"/>
    </source>
</evidence>
<evidence type="ECO:0000256" key="6">
    <source>
        <dbReference type="ARBA" id="ARBA00022833"/>
    </source>
</evidence>
<evidence type="ECO:0000313" key="12">
    <source>
        <dbReference type="EMBL" id="KKA30340.1"/>
    </source>
</evidence>
<comment type="subcellular location">
    <subcellularLocation>
        <location evidence="1">Nucleus</location>
    </subcellularLocation>
</comment>
<dbReference type="SMART" id="SM00249">
    <property type="entry name" value="PHD"/>
    <property type="match status" value="1"/>
</dbReference>
<evidence type="ECO:0000256" key="5">
    <source>
        <dbReference type="ARBA" id="ARBA00022771"/>
    </source>
</evidence>
<evidence type="ECO:0000256" key="3">
    <source>
        <dbReference type="ARBA" id="ARBA00022705"/>
    </source>
</evidence>
<dbReference type="SUPFAM" id="SSF57903">
    <property type="entry name" value="FYVE/PHD zinc finger"/>
    <property type="match status" value="1"/>
</dbReference>
<dbReference type="InterPro" id="IPR016527">
    <property type="entry name" value="ORC4"/>
</dbReference>
<comment type="caution">
    <text evidence="12">The sequence shown here is derived from an EMBL/GenBank/DDBJ whole genome shotgun (WGS) entry which is preliminary data.</text>
</comment>
<dbReference type="Pfam" id="PF00628">
    <property type="entry name" value="PHD"/>
    <property type="match status" value="1"/>
</dbReference>
<feature type="compositionally biased region" description="Low complexity" evidence="10">
    <location>
        <begin position="90"/>
        <end position="103"/>
    </location>
</feature>
<dbReference type="OrthoDB" id="343623at2759"/>
<dbReference type="InterPro" id="IPR019787">
    <property type="entry name" value="Znf_PHD-finger"/>
</dbReference>
<dbReference type="PROSITE" id="PS01359">
    <property type="entry name" value="ZF_PHD_1"/>
    <property type="match status" value="1"/>
</dbReference>
<feature type="compositionally biased region" description="Basic and acidic residues" evidence="10">
    <location>
        <begin position="217"/>
        <end position="241"/>
    </location>
</feature>
<feature type="compositionally biased region" description="Low complexity" evidence="10">
    <location>
        <begin position="18"/>
        <end position="27"/>
    </location>
</feature>
<dbReference type="EMBL" id="LAEV01000407">
    <property type="protein sequence ID" value="KKA30340.1"/>
    <property type="molecule type" value="Genomic_DNA"/>
</dbReference>
<proteinExistence type="inferred from homology"/>
<dbReference type="GO" id="GO:0005524">
    <property type="term" value="F:ATP binding"/>
    <property type="evidence" value="ECO:0007669"/>
    <property type="project" value="InterPro"/>
</dbReference>
<dbReference type="GO" id="GO:0006270">
    <property type="term" value="P:DNA replication initiation"/>
    <property type="evidence" value="ECO:0007669"/>
    <property type="project" value="TreeGrafter"/>
</dbReference>
<dbReference type="Pfam" id="PF14629">
    <property type="entry name" value="ORC4_C"/>
    <property type="match status" value="1"/>
</dbReference>
<keyword evidence="3" id="KW-0235">DNA replication</keyword>
<dbReference type="InterPro" id="IPR027417">
    <property type="entry name" value="P-loop_NTPase"/>
</dbReference>
<dbReference type="InterPro" id="IPR013083">
    <property type="entry name" value="Znf_RING/FYVE/PHD"/>
</dbReference>
<evidence type="ECO:0000256" key="2">
    <source>
        <dbReference type="ARBA" id="ARBA00005334"/>
    </source>
</evidence>
<dbReference type="InterPro" id="IPR032705">
    <property type="entry name" value="ORC4_C"/>
</dbReference>
<sequence>MDHPRTPSKSGHKRVRSETTTPTSDTKSPSKRRRLDPANDGATKPATASPMLLSNEVADPLEAHPETYRGGSELPSPSKQPKPRGRPPKAAKAAAALQPQTQLHHPSQTQQPGSPHATASFPDMSPRKAAPASPSKSPSRSPAKSPLKSILTPSRKNRGPASERARKSVVFDVAPVSKAPVEVVFEDLPDPVPASTRRGTKSNTPKLTQAGKGRMSLSEKLRRASTKKQPEQVEEPQRESEVETEPEDETQEEADEEAQEEVEEELAEEASTEETYQDQVCEICRRSAPNQVLFCDVCDLGYHQKCLGISDIPQGDWLCPNCAQEDVTKTPSTKRYAHVSSEQLTSGVTPAQQNLKIPPIPNFELHMRSFQRVVVDRCTGRRRMRLVGQSDQMLKTQELIKQTVVAGEGNSMLIIGARGSGKTTMVESTIDDMITTYGDMFHTVRLNGFVHTDDKLALKEIWRQLGVEMEVDDDLMKRTSYADTLASILALLSHPTEIAGAEAEGFTSKSVVFIIDEFDMFAYHPRQTLLYNLFDIAQARKAPIAVIGCTTRLDVVDMLEKRVKSRFSHRYVYMTPARSLKGFWDMCRQGLVISDEDALHEGIDMEADGYFEFQDYWTDMVNKLYEQEDFQKLLKHHYYTSKSVPGFLATCVLPLSLLRPATLPLVIPAPVPATMSSSKYSLEEPNDCVATQSLSAPPSKAHVLSSLSDLDLSLLIAAARLEIVAHTDTVNFAMAYDEYVSLISRQRMQAGLLAIGGGARVWGRGVAGVAWEKLVNSGLLVPASIGGRGQMGGLEGKMWKVDMALEDIPAGAKLSGAMAKWCREI</sequence>
<dbReference type="InterPro" id="IPR001965">
    <property type="entry name" value="Znf_PHD"/>
</dbReference>
<dbReference type="SUPFAM" id="SSF52540">
    <property type="entry name" value="P-loop containing nucleoside triphosphate hydrolases"/>
    <property type="match status" value="1"/>
</dbReference>
<evidence type="ECO:0000256" key="8">
    <source>
        <dbReference type="ARBA" id="ARBA00023242"/>
    </source>
</evidence>
<organism evidence="12 13">
    <name type="scientific">Thielaviopsis punctulata</name>
    <dbReference type="NCBI Taxonomy" id="72032"/>
    <lineage>
        <taxon>Eukaryota</taxon>
        <taxon>Fungi</taxon>
        <taxon>Dikarya</taxon>
        <taxon>Ascomycota</taxon>
        <taxon>Pezizomycotina</taxon>
        <taxon>Sordariomycetes</taxon>
        <taxon>Hypocreomycetidae</taxon>
        <taxon>Microascales</taxon>
        <taxon>Ceratocystidaceae</taxon>
        <taxon>Thielaviopsis</taxon>
    </lineage>
</organism>
<feature type="compositionally biased region" description="Polar residues" evidence="10">
    <location>
        <begin position="104"/>
        <end position="113"/>
    </location>
</feature>
<dbReference type="PANTHER" id="PTHR12087">
    <property type="entry name" value="ORIGIN RECOGNITION COMPLEX SUBUNIT 4"/>
    <property type="match status" value="1"/>
</dbReference>
<evidence type="ECO:0000256" key="4">
    <source>
        <dbReference type="ARBA" id="ARBA00022723"/>
    </source>
</evidence>
<dbReference type="GO" id="GO:0008270">
    <property type="term" value="F:zinc ion binding"/>
    <property type="evidence" value="ECO:0007669"/>
    <property type="project" value="UniProtKB-KW"/>
</dbReference>
<dbReference type="GO" id="GO:0016887">
    <property type="term" value="F:ATP hydrolysis activity"/>
    <property type="evidence" value="ECO:0007669"/>
    <property type="project" value="InterPro"/>
</dbReference>
<feature type="compositionally biased region" description="Acidic residues" evidence="10">
    <location>
        <begin position="242"/>
        <end position="274"/>
    </location>
</feature>
<evidence type="ECO:0000259" key="11">
    <source>
        <dbReference type="PROSITE" id="PS50016"/>
    </source>
</evidence>
<reference evidence="12 13" key="1">
    <citation type="submission" date="2015-03" db="EMBL/GenBank/DDBJ databases">
        <authorList>
            <person name="Radwan O."/>
            <person name="Al-Naeli F.A."/>
            <person name="Rendon G.A."/>
            <person name="Fields C."/>
        </authorList>
    </citation>
    <scope>NUCLEOTIDE SEQUENCE [LARGE SCALE GENOMIC DNA]</scope>
    <source>
        <strain evidence="12">CR-DP1</strain>
    </source>
</reference>
<name>A0A0F4ZJF2_9PEZI</name>
<comment type="similarity">
    <text evidence="2">Belongs to the ORC4 family.</text>
</comment>
<evidence type="ECO:0000256" key="10">
    <source>
        <dbReference type="SAM" id="MobiDB-lite"/>
    </source>
</evidence>
<keyword evidence="13" id="KW-1185">Reference proteome</keyword>
<evidence type="ECO:0000256" key="9">
    <source>
        <dbReference type="PROSITE-ProRule" id="PRU00146"/>
    </source>
</evidence>
<dbReference type="PROSITE" id="PS50016">
    <property type="entry name" value="ZF_PHD_2"/>
    <property type="match status" value="1"/>
</dbReference>
<dbReference type="InterPro" id="IPR003959">
    <property type="entry name" value="ATPase_AAA_core"/>
</dbReference>
<dbReference type="GO" id="GO:0003688">
    <property type="term" value="F:DNA replication origin binding"/>
    <property type="evidence" value="ECO:0007669"/>
    <property type="project" value="TreeGrafter"/>
</dbReference>
<keyword evidence="5 9" id="KW-0863">Zinc-finger</keyword>
<dbReference type="FunFam" id="3.40.50.300:FF:001597">
    <property type="entry name" value="Origin recognition complex subunit Orc4"/>
    <property type="match status" value="1"/>
</dbReference>
<dbReference type="Pfam" id="PF00004">
    <property type="entry name" value="AAA"/>
    <property type="match status" value="1"/>
</dbReference>
<feature type="region of interest" description="Disordered" evidence="10">
    <location>
        <begin position="1"/>
        <end position="274"/>
    </location>
</feature>
<feature type="compositionally biased region" description="Low complexity" evidence="10">
    <location>
        <begin position="127"/>
        <end position="149"/>
    </location>
</feature>
<keyword evidence="4" id="KW-0479">Metal-binding</keyword>
<dbReference type="InterPro" id="IPR019786">
    <property type="entry name" value="Zinc_finger_PHD-type_CS"/>
</dbReference>
<dbReference type="Proteomes" id="UP000033483">
    <property type="component" value="Unassembled WGS sequence"/>
</dbReference>
<gene>
    <name evidence="12" type="ORF">TD95_002257</name>
</gene>
<keyword evidence="7" id="KW-0238">DNA-binding</keyword>
<dbReference type="GO" id="GO:0005664">
    <property type="term" value="C:nuclear origin of replication recognition complex"/>
    <property type="evidence" value="ECO:0007669"/>
    <property type="project" value="TreeGrafter"/>
</dbReference>
<dbReference type="AlphaFoldDB" id="A0A0F4ZJF2"/>
<feature type="domain" description="PHD-type" evidence="11">
    <location>
        <begin position="278"/>
        <end position="325"/>
    </location>
</feature>
<dbReference type="PANTHER" id="PTHR12087:SF0">
    <property type="entry name" value="ORIGIN RECOGNITION COMPLEX SUBUNIT 4"/>
    <property type="match status" value="1"/>
</dbReference>
<dbReference type="Gene3D" id="3.30.40.10">
    <property type="entry name" value="Zinc/RING finger domain, C3HC4 (zinc finger)"/>
    <property type="match status" value="1"/>
</dbReference>
<dbReference type="Gene3D" id="3.40.50.300">
    <property type="entry name" value="P-loop containing nucleotide triphosphate hydrolases"/>
    <property type="match status" value="1"/>
</dbReference>
<evidence type="ECO:0000313" key="13">
    <source>
        <dbReference type="Proteomes" id="UP000033483"/>
    </source>
</evidence>
<evidence type="ECO:0000256" key="7">
    <source>
        <dbReference type="ARBA" id="ARBA00023125"/>
    </source>
</evidence>
<keyword evidence="6" id="KW-0862">Zinc</keyword>
<keyword evidence="8" id="KW-0539">Nucleus</keyword>